<dbReference type="InterPro" id="IPR010752">
    <property type="entry name" value="DUF1329"/>
</dbReference>
<dbReference type="EMBL" id="UINC01170367">
    <property type="protein sequence ID" value="SVD74381.1"/>
    <property type="molecule type" value="Genomic_DNA"/>
</dbReference>
<organism evidence="1">
    <name type="scientific">marine metagenome</name>
    <dbReference type="NCBI Taxonomy" id="408172"/>
    <lineage>
        <taxon>unclassified sequences</taxon>
        <taxon>metagenomes</taxon>
        <taxon>ecological metagenomes</taxon>
    </lineage>
</organism>
<feature type="non-terminal residue" evidence="1">
    <location>
        <position position="179"/>
    </location>
</feature>
<evidence type="ECO:0008006" key="2">
    <source>
        <dbReference type="Google" id="ProtNLM"/>
    </source>
</evidence>
<proteinExistence type="predicted"/>
<dbReference type="AlphaFoldDB" id="A0A382XV99"/>
<evidence type="ECO:0000313" key="1">
    <source>
        <dbReference type="EMBL" id="SVD74381.1"/>
    </source>
</evidence>
<gene>
    <name evidence="1" type="ORF">METZ01_LOCUS427235</name>
</gene>
<dbReference type="Pfam" id="PF07044">
    <property type="entry name" value="DUF1329"/>
    <property type="match status" value="1"/>
</dbReference>
<sequence>MKRNTGFNLITAAAFAAGVATATAQSAADLGKSLTPLGAEKAGNAAGTIPAWEGGITQPPAGYKSGDHHPDPFADDKPSATINAANAEQYADNLTEGHKALLARYASTYKMPVYPTRRSASVPQDVYDATKANVGSAQLADGGNGVSGASRGAPFPLPKNGQEVIWNHLLRYRGLGGLR</sequence>
<reference evidence="1" key="1">
    <citation type="submission" date="2018-05" db="EMBL/GenBank/DDBJ databases">
        <authorList>
            <person name="Lanie J.A."/>
            <person name="Ng W.-L."/>
            <person name="Kazmierczak K.M."/>
            <person name="Andrzejewski T.M."/>
            <person name="Davidsen T.M."/>
            <person name="Wayne K.J."/>
            <person name="Tettelin H."/>
            <person name="Glass J.I."/>
            <person name="Rusch D."/>
            <person name="Podicherti R."/>
            <person name="Tsui H.-C.T."/>
            <person name="Winkler M.E."/>
        </authorList>
    </citation>
    <scope>NUCLEOTIDE SEQUENCE</scope>
</reference>
<name>A0A382XV99_9ZZZZ</name>
<protein>
    <recommendedName>
        <fullName evidence="2">DUF1329 domain-containing protein</fullName>
    </recommendedName>
</protein>
<accession>A0A382XV99</accession>